<reference evidence="2" key="2">
    <citation type="submission" date="2025-08" db="UniProtKB">
        <authorList>
            <consortium name="RefSeq"/>
        </authorList>
    </citation>
    <scope>IDENTIFICATION</scope>
    <source>
        <tissue evidence="2">Leaf</tissue>
    </source>
</reference>
<organism evidence="1 2">
    <name type="scientific">Nicotiana tabacum</name>
    <name type="common">Common tobacco</name>
    <dbReference type="NCBI Taxonomy" id="4097"/>
    <lineage>
        <taxon>Eukaryota</taxon>
        <taxon>Viridiplantae</taxon>
        <taxon>Streptophyta</taxon>
        <taxon>Embryophyta</taxon>
        <taxon>Tracheophyta</taxon>
        <taxon>Spermatophyta</taxon>
        <taxon>Magnoliopsida</taxon>
        <taxon>eudicotyledons</taxon>
        <taxon>Gunneridae</taxon>
        <taxon>Pentapetalae</taxon>
        <taxon>asterids</taxon>
        <taxon>lamiids</taxon>
        <taxon>Solanales</taxon>
        <taxon>Solanaceae</taxon>
        <taxon>Nicotianoideae</taxon>
        <taxon>Nicotianeae</taxon>
        <taxon>Nicotiana</taxon>
    </lineage>
</organism>
<protein>
    <submittedName>
        <fullName evidence="2">Secreted RxLR effector protein 161-like</fullName>
    </submittedName>
</protein>
<keyword evidence="1" id="KW-1185">Reference proteome</keyword>
<proteinExistence type="predicted"/>
<reference evidence="1" key="1">
    <citation type="journal article" date="2014" name="Nat. Commun.">
        <title>The tobacco genome sequence and its comparison with those of tomato and potato.</title>
        <authorList>
            <person name="Sierro N."/>
            <person name="Battey J.N."/>
            <person name="Ouadi S."/>
            <person name="Bakaher N."/>
            <person name="Bovet L."/>
            <person name="Willig A."/>
            <person name="Goepfert S."/>
            <person name="Peitsch M.C."/>
            <person name="Ivanov N.V."/>
        </authorList>
    </citation>
    <scope>NUCLEOTIDE SEQUENCE [LARGE SCALE GENOMIC DNA]</scope>
</reference>
<accession>A0AC58TG12</accession>
<name>A0AC58TG12_TOBAC</name>
<evidence type="ECO:0000313" key="1">
    <source>
        <dbReference type="Proteomes" id="UP000790787"/>
    </source>
</evidence>
<gene>
    <name evidence="2" type="primary">LOC142174266</name>
</gene>
<sequence>MGIIGSLLYLTASRLDIVFTVGLHARFQSNPEESHLKAAKRILRYFKGTQNLVLYYTSGDNFNLIGYVNTDYAGYLVDRKSTSGMAHFLNHVLSHEGEETPFLGNERTLVLFESPIYDTVIEESVEELDSLLAKTNQVVVEERGF</sequence>
<evidence type="ECO:0000313" key="2">
    <source>
        <dbReference type="RefSeq" id="XP_075096158.1"/>
    </source>
</evidence>
<dbReference type="RefSeq" id="XP_075096158.1">
    <property type="nucleotide sequence ID" value="XM_075240057.1"/>
</dbReference>
<dbReference type="Proteomes" id="UP000790787">
    <property type="component" value="Chromosome 20"/>
</dbReference>